<dbReference type="AlphaFoldDB" id="A0AAU9NVE2"/>
<keyword evidence="2" id="KW-1185">Reference proteome</keyword>
<dbReference type="Proteomes" id="UP001157418">
    <property type="component" value="Unassembled WGS sequence"/>
</dbReference>
<evidence type="ECO:0000313" key="2">
    <source>
        <dbReference type="Proteomes" id="UP001157418"/>
    </source>
</evidence>
<accession>A0AAU9NVE2</accession>
<gene>
    <name evidence="1" type="ORF">LVIROSA_LOCUS28006</name>
</gene>
<sequence>MNTRGHKNLNFSSRHTYNYFPILPSPLALSSLKSTLLPFFYSLLPPLPTDPSCFRITSLILTQLALISFGRGSGGGEEDFESFNGCTPPQSPVSLLSGFLLQLFFQVLIATINDTDCKYQWELLAPTKEDFDYSRSRSECYYKAMISCVNDNIRTIIDFHILKHWKRLSTSIWKTMELRYDYICGIESQSQSIARLKSCKRRSNSSYGRESKKGC</sequence>
<comment type="caution">
    <text evidence="1">The sequence shown here is derived from an EMBL/GenBank/DDBJ whole genome shotgun (WGS) entry which is preliminary data.</text>
</comment>
<reference evidence="1 2" key="1">
    <citation type="submission" date="2022-01" db="EMBL/GenBank/DDBJ databases">
        <authorList>
            <person name="Xiong W."/>
            <person name="Schranz E."/>
        </authorList>
    </citation>
    <scope>NUCLEOTIDE SEQUENCE [LARGE SCALE GENOMIC DNA]</scope>
</reference>
<organism evidence="1 2">
    <name type="scientific">Lactuca virosa</name>
    <dbReference type="NCBI Taxonomy" id="75947"/>
    <lineage>
        <taxon>Eukaryota</taxon>
        <taxon>Viridiplantae</taxon>
        <taxon>Streptophyta</taxon>
        <taxon>Embryophyta</taxon>
        <taxon>Tracheophyta</taxon>
        <taxon>Spermatophyta</taxon>
        <taxon>Magnoliopsida</taxon>
        <taxon>eudicotyledons</taxon>
        <taxon>Gunneridae</taxon>
        <taxon>Pentapetalae</taxon>
        <taxon>asterids</taxon>
        <taxon>campanulids</taxon>
        <taxon>Asterales</taxon>
        <taxon>Asteraceae</taxon>
        <taxon>Cichorioideae</taxon>
        <taxon>Cichorieae</taxon>
        <taxon>Lactucinae</taxon>
        <taxon>Lactuca</taxon>
    </lineage>
</organism>
<proteinExistence type="predicted"/>
<name>A0AAU9NVE2_9ASTR</name>
<dbReference type="EMBL" id="CAKMRJ010005412">
    <property type="protein sequence ID" value="CAH1441983.1"/>
    <property type="molecule type" value="Genomic_DNA"/>
</dbReference>
<evidence type="ECO:0000313" key="1">
    <source>
        <dbReference type="EMBL" id="CAH1441983.1"/>
    </source>
</evidence>
<protein>
    <submittedName>
        <fullName evidence="1">Uncharacterized protein</fullName>
    </submittedName>
</protein>